<gene>
    <name evidence="1" type="ORF">KDK95_22860</name>
</gene>
<sequence>MAILSRRSKILAPRLSPELDDQVLAKTCKVISVPVRGNYQVDHYIAVVEELLQECDTDHDRRAFRFEVIARQAENVARHWRRHSPNEPDALVLSALARLASAREAGAVGGGAPAYLTAALDDCHTAAALNQADSMPWIAALAIMRQQRRPWPDVQPVWNELRARDPWSRAGHLELLGYLSPDECGSQTAVRDFVNAVTEAAPPASPVAALPLEAELRRYRRTLDAGGAGAITADEAFRQPAVAALLDRARVEWLQPGAFKHAAAIADLNLLAYALLRTGYPQNAAPVFQRLGGVVTAWPWSIDGDPVERFTLWNQRFAG</sequence>
<keyword evidence="2" id="KW-1185">Reference proteome</keyword>
<dbReference type="RefSeq" id="WP_212520300.1">
    <property type="nucleotide sequence ID" value="NZ_JAGSOH010000076.1"/>
</dbReference>
<proteinExistence type="predicted"/>
<evidence type="ECO:0000313" key="1">
    <source>
        <dbReference type="EMBL" id="MBR7829167.1"/>
    </source>
</evidence>
<organism evidence="1 2">
    <name type="scientific">Actinospica acidithermotolerans</name>
    <dbReference type="NCBI Taxonomy" id="2828514"/>
    <lineage>
        <taxon>Bacteria</taxon>
        <taxon>Bacillati</taxon>
        <taxon>Actinomycetota</taxon>
        <taxon>Actinomycetes</taxon>
        <taxon>Catenulisporales</taxon>
        <taxon>Actinospicaceae</taxon>
        <taxon>Actinospica</taxon>
    </lineage>
</organism>
<evidence type="ECO:0000313" key="2">
    <source>
        <dbReference type="Proteomes" id="UP000676325"/>
    </source>
</evidence>
<protein>
    <submittedName>
        <fullName evidence="1">Uncharacterized protein</fullName>
    </submittedName>
</protein>
<dbReference type="AlphaFoldDB" id="A0A941IKQ1"/>
<comment type="caution">
    <text evidence="1">The sequence shown here is derived from an EMBL/GenBank/DDBJ whole genome shotgun (WGS) entry which is preliminary data.</text>
</comment>
<dbReference type="Proteomes" id="UP000676325">
    <property type="component" value="Unassembled WGS sequence"/>
</dbReference>
<name>A0A941IKQ1_9ACTN</name>
<dbReference type="EMBL" id="JAGSOH010000076">
    <property type="protein sequence ID" value="MBR7829167.1"/>
    <property type="molecule type" value="Genomic_DNA"/>
</dbReference>
<reference evidence="1" key="1">
    <citation type="submission" date="2021-04" db="EMBL/GenBank/DDBJ databases">
        <title>Genome based classification of Actinospica acidithermotolerans sp. nov., an actinobacterium isolated from an Indonesian hot spring.</title>
        <authorList>
            <person name="Kusuma A.B."/>
            <person name="Putra K.E."/>
            <person name="Nafisah S."/>
            <person name="Loh J."/>
            <person name="Nouioui I."/>
            <person name="Goodfellow M."/>
        </authorList>
    </citation>
    <scope>NUCLEOTIDE SEQUENCE</scope>
    <source>
        <strain evidence="1">MGRD01-02</strain>
    </source>
</reference>
<accession>A0A941IKQ1</accession>